<organism evidence="3 4">
    <name type="scientific">Hypsibius exemplaris</name>
    <name type="common">Freshwater tardigrade</name>
    <dbReference type="NCBI Taxonomy" id="2072580"/>
    <lineage>
        <taxon>Eukaryota</taxon>
        <taxon>Metazoa</taxon>
        <taxon>Ecdysozoa</taxon>
        <taxon>Tardigrada</taxon>
        <taxon>Eutardigrada</taxon>
        <taxon>Parachela</taxon>
        <taxon>Hypsibioidea</taxon>
        <taxon>Hypsibiidae</taxon>
        <taxon>Hypsibius</taxon>
    </lineage>
</organism>
<evidence type="ECO:0000313" key="4">
    <source>
        <dbReference type="Proteomes" id="UP000192578"/>
    </source>
</evidence>
<comment type="caution">
    <text evidence="3">The sequence shown here is derived from an EMBL/GenBank/DDBJ whole genome shotgun (WGS) entry which is preliminary data.</text>
</comment>
<feature type="domain" description="DUF4604" evidence="2">
    <location>
        <begin position="5"/>
        <end position="166"/>
    </location>
</feature>
<feature type="compositionally biased region" description="Basic and acidic residues" evidence="1">
    <location>
        <begin position="31"/>
        <end position="55"/>
    </location>
</feature>
<name>A0A9X6ND91_HYPEX</name>
<evidence type="ECO:0000313" key="3">
    <source>
        <dbReference type="EMBL" id="OWA51987.1"/>
    </source>
</evidence>
<protein>
    <submittedName>
        <fullName evidence="3">KIAA1143-like protein</fullName>
    </submittedName>
</protein>
<proteinExistence type="predicted"/>
<sequence>MSKKNQISFTKPAEPSFLKQFKQRAGFKEGPTVEDKRRELPVDDGKQEDRPDERPQIISLKAGDLTEEEVAAIAERDSSLLPDELNLNAPLDKPSKESEYAPTTGTKSDDATTEVKMTFRKPDLKRPSTDDREKAPSKGDTTKKAKQASVMDNVRNKSLLSFGLDDEEE</sequence>
<gene>
    <name evidence="3" type="ORF">BV898_16444</name>
</gene>
<feature type="compositionally biased region" description="Basic and acidic residues" evidence="1">
    <location>
        <begin position="120"/>
        <end position="143"/>
    </location>
</feature>
<dbReference type="Proteomes" id="UP000192578">
    <property type="component" value="Unassembled WGS sequence"/>
</dbReference>
<feature type="region of interest" description="Disordered" evidence="1">
    <location>
        <begin position="1"/>
        <end position="63"/>
    </location>
</feature>
<dbReference type="InterPro" id="IPR040219">
    <property type="entry name" value="KIAA1143-like"/>
</dbReference>
<reference evidence="4" key="1">
    <citation type="submission" date="2017-01" db="EMBL/GenBank/DDBJ databases">
        <title>Comparative genomics of anhydrobiosis in the tardigrade Hypsibius dujardini.</title>
        <authorList>
            <person name="Yoshida Y."/>
            <person name="Koutsovoulos G."/>
            <person name="Laetsch D."/>
            <person name="Stevens L."/>
            <person name="Kumar S."/>
            <person name="Horikawa D."/>
            <person name="Ishino K."/>
            <person name="Komine S."/>
            <person name="Tomita M."/>
            <person name="Blaxter M."/>
            <person name="Arakawa K."/>
        </authorList>
    </citation>
    <scope>NUCLEOTIDE SEQUENCE [LARGE SCALE GENOMIC DNA]</scope>
    <source>
        <strain evidence="4">Z151</strain>
    </source>
</reference>
<dbReference type="OrthoDB" id="10043580at2759"/>
<dbReference type="InterPro" id="IPR027911">
    <property type="entry name" value="DUF4604"/>
</dbReference>
<evidence type="ECO:0000256" key="1">
    <source>
        <dbReference type="SAM" id="MobiDB-lite"/>
    </source>
</evidence>
<keyword evidence="4" id="KW-1185">Reference proteome</keyword>
<feature type="region of interest" description="Disordered" evidence="1">
    <location>
        <begin position="75"/>
        <end position="169"/>
    </location>
</feature>
<dbReference type="AlphaFoldDB" id="A0A9X6ND91"/>
<dbReference type="EMBL" id="MTYJ01000247">
    <property type="protein sequence ID" value="OWA51987.1"/>
    <property type="molecule type" value="Genomic_DNA"/>
</dbReference>
<dbReference type="Pfam" id="PF15377">
    <property type="entry name" value="DUF4604"/>
    <property type="match status" value="1"/>
</dbReference>
<dbReference type="PANTHER" id="PTHR31195:SF2">
    <property type="entry name" value="GEO02494P1"/>
    <property type="match status" value="1"/>
</dbReference>
<evidence type="ECO:0000259" key="2">
    <source>
        <dbReference type="Pfam" id="PF15377"/>
    </source>
</evidence>
<dbReference type="PANTHER" id="PTHR31195">
    <property type="entry name" value="GEO02494P1"/>
    <property type="match status" value="1"/>
</dbReference>
<accession>A0A9X6ND91</accession>